<gene>
    <name evidence="2" type="ORF">J2751_001377</name>
</gene>
<organism evidence="2 3">
    <name type="scientific">Halorubrum alkaliphilum</name>
    <dbReference type="NCBI Taxonomy" id="261290"/>
    <lineage>
        <taxon>Archaea</taxon>
        <taxon>Methanobacteriati</taxon>
        <taxon>Methanobacteriota</taxon>
        <taxon>Stenosarchaea group</taxon>
        <taxon>Halobacteria</taxon>
        <taxon>Halobacteriales</taxon>
        <taxon>Haloferacaceae</taxon>
        <taxon>Halorubrum</taxon>
    </lineage>
</organism>
<accession>A0A8T4GF53</accession>
<keyword evidence="1" id="KW-1133">Transmembrane helix</keyword>
<evidence type="ECO:0000313" key="3">
    <source>
        <dbReference type="Proteomes" id="UP000823588"/>
    </source>
</evidence>
<dbReference type="InterPro" id="IPR055968">
    <property type="entry name" value="DUF7546"/>
</dbReference>
<dbReference type="RefSeq" id="WP_245202656.1">
    <property type="nucleotide sequence ID" value="NZ_JAGGKQ010000007.1"/>
</dbReference>
<comment type="caution">
    <text evidence="2">The sequence shown here is derived from an EMBL/GenBank/DDBJ whole genome shotgun (WGS) entry which is preliminary data.</text>
</comment>
<dbReference type="Pfam" id="PF24412">
    <property type="entry name" value="DUF7546"/>
    <property type="match status" value="1"/>
</dbReference>
<feature type="transmembrane region" description="Helical" evidence="1">
    <location>
        <begin position="26"/>
        <end position="45"/>
    </location>
</feature>
<feature type="transmembrane region" description="Helical" evidence="1">
    <location>
        <begin position="207"/>
        <end position="225"/>
    </location>
</feature>
<dbReference type="Proteomes" id="UP000823588">
    <property type="component" value="Unassembled WGS sequence"/>
</dbReference>
<name>A0A8T4GF53_9EURY</name>
<keyword evidence="3" id="KW-1185">Reference proteome</keyword>
<dbReference type="AlphaFoldDB" id="A0A8T4GF53"/>
<feature type="transmembrane region" description="Helical" evidence="1">
    <location>
        <begin position="57"/>
        <end position="77"/>
    </location>
</feature>
<reference evidence="2" key="1">
    <citation type="submission" date="2021-03" db="EMBL/GenBank/DDBJ databases">
        <title>Genomic Encyclopedia of Type Strains, Phase IV (KMG-IV): sequencing the most valuable type-strain genomes for metagenomic binning, comparative biology and taxonomic classification.</title>
        <authorList>
            <person name="Goeker M."/>
        </authorList>
    </citation>
    <scope>NUCLEOTIDE SEQUENCE</scope>
    <source>
        <strain evidence="2">DSM 23564</strain>
    </source>
</reference>
<protein>
    <submittedName>
        <fullName evidence="2">Uncharacterized protein</fullName>
    </submittedName>
</protein>
<feature type="transmembrane region" description="Helical" evidence="1">
    <location>
        <begin position="131"/>
        <end position="156"/>
    </location>
</feature>
<proteinExistence type="predicted"/>
<dbReference type="EMBL" id="JAGGKQ010000007">
    <property type="protein sequence ID" value="MBP1922369.1"/>
    <property type="molecule type" value="Genomic_DNA"/>
</dbReference>
<evidence type="ECO:0000256" key="1">
    <source>
        <dbReference type="SAM" id="Phobius"/>
    </source>
</evidence>
<evidence type="ECO:0000313" key="2">
    <source>
        <dbReference type="EMBL" id="MBP1922369.1"/>
    </source>
</evidence>
<feature type="transmembrane region" description="Helical" evidence="1">
    <location>
        <begin position="168"/>
        <end position="195"/>
    </location>
</feature>
<keyword evidence="1" id="KW-0812">Transmembrane</keyword>
<sequence>MTASWTEVGGTDLVGRLQAALPSARTAGVLALIGNFQLLAVVLYYAFLGSFPSTPRYVFYGLVWVNVGAYVLYAVPLPAGYNFPTRRRALAIATAYFGLLAFFAGLVATGVPERAVDARIAWLPLGWGPAVVYASEYLTLVLVPAYLIGYAALAKLVYITVLEASGSVVAGVVGLLSCVSCTFPIIAMVASAVFGGSGILAATTLDVSYGLSTAVFLITVGLLYWRPGFRS</sequence>
<feature type="transmembrane region" description="Helical" evidence="1">
    <location>
        <begin position="89"/>
        <end position="111"/>
    </location>
</feature>
<keyword evidence="1" id="KW-0472">Membrane</keyword>